<reference evidence="4" key="1">
    <citation type="journal article" date="2022" name="Microb. Genom.">
        <title>A global pangenome for the wheat fungal pathogen Pyrenophora tritici-repentis and prediction of effector protein structural homology.</title>
        <authorList>
            <person name="Moolhuijzen P.M."/>
            <person name="See P.T."/>
            <person name="Shi G."/>
            <person name="Powell H.R."/>
            <person name="Cockram J."/>
            <person name="Jorgensen L.N."/>
            <person name="Benslimane H."/>
            <person name="Strelkov S.E."/>
            <person name="Turner J."/>
            <person name="Liu Z."/>
            <person name="Moffat C.S."/>
        </authorList>
    </citation>
    <scope>NUCLEOTIDE SEQUENCE [LARGE SCALE GENOMIC DNA]</scope>
</reference>
<keyword evidence="2" id="KW-0560">Oxidoreductase</keyword>
<dbReference type="PANTHER" id="PTHR43669:SF4">
    <property type="entry name" value="SHORT-CHAIN DEHYDROGENASE"/>
    <property type="match status" value="1"/>
</dbReference>
<gene>
    <name evidence="3" type="ORF">Ptr86124_009749</name>
</gene>
<comment type="caution">
    <text evidence="3">The sequence shown here is derived from an EMBL/GenBank/DDBJ whole genome shotgun (WGS) entry which is preliminary data.</text>
</comment>
<name>A0A2W1E4S3_9PLEO</name>
<accession>A0A2W1E4S3</accession>
<dbReference type="Proteomes" id="UP000249757">
    <property type="component" value="Unassembled WGS sequence"/>
</dbReference>
<dbReference type="Gene3D" id="3.40.50.720">
    <property type="entry name" value="NAD(P)-binding Rossmann-like Domain"/>
    <property type="match status" value="1"/>
</dbReference>
<keyword evidence="4" id="KW-1185">Reference proteome</keyword>
<evidence type="ECO:0000313" key="4">
    <source>
        <dbReference type="Proteomes" id="UP000249757"/>
    </source>
</evidence>
<dbReference type="OrthoDB" id="5336600at2759"/>
<organism evidence="3 4">
    <name type="scientific">Pyrenophora tritici-repentis</name>
    <dbReference type="NCBI Taxonomy" id="45151"/>
    <lineage>
        <taxon>Eukaryota</taxon>
        <taxon>Fungi</taxon>
        <taxon>Dikarya</taxon>
        <taxon>Ascomycota</taxon>
        <taxon>Pezizomycotina</taxon>
        <taxon>Dothideomycetes</taxon>
        <taxon>Pleosporomycetidae</taxon>
        <taxon>Pleosporales</taxon>
        <taxon>Pleosporineae</taxon>
        <taxon>Pleosporaceae</taxon>
        <taxon>Pyrenophora</taxon>
    </lineage>
</organism>
<protein>
    <submittedName>
        <fullName evidence="3">Uncharacterized protein</fullName>
    </submittedName>
</protein>
<proteinExistence type="inferred from homology"/>
<sequence length="236" mass="25008">MASKPVALILGAGPNLGASIATSLTTLGYRIATASRSGTGTLDPSTNILRLGADFTTPSSIPPLFTKVKDTFSAFPSVVIYNAATLTPPPDTANPLSIPTENFVQDLNVNTVSAYVAAQEAVKGWQAMGSEGGKKTFVFTGNMLNQKVIPMLNVLTLGVGKSASAHWIGLADQVFKEDGAEEWRFFYADQRLSDGAPMLNGVSGPAHGELYAQLVQHEGDIPWLVTFVQGKGYVKF</sequence>
<dbReference type="EMBL" id="NRDI02000014">
    <property type="protein sequence ID" value="KAI1511345.1"/>
    <property type="molecule type" value="Genomic_DNA"/>
</dbReference>
<dbReference type="AlphaFoldDB" id="A0A2W1E4S3"/>
<comment type="similarity">
    <text evidence="1">Belongs to the short-chain dehydrogenases/reductases (SDR) family.</text>
</comment>
<evidence type="ECO:0000256" key="1">
    <source>
        <dbReference type="ARBA" id="ARBA00006484"/>
    </source>
</evidence>
<dbReference type="GO" id="GO:0016491">
    <property type="term" value="F:oxidoreductase activity"/>
    <property type="evidence" value="ECO:0007669"/>
    <property type="project" value="UniProtKB-KW"/>
</dbReference>
<dbReference type="SUPFAM" id="SSF51735">
    <property type="entry name" value="NAD(P)-binding Rossmann-fold domains"/>
    <property type="match status" value="1"/>
</dbReference>
<evidence type="ECO:0000313" key="3">
    <source>
        <dbReference type="EMBL" id="KAI1511345.1"/>
    </source>
</evidence>
<dbReference type="InterPro" id="IPR036291">
    <property type="entry name" value="NAD(P)-bd_dom_sf"/>
</dbReference>
<evidence type="ECO:0000256" key="2">
    <source>
        <dbReference type="ARBA" id="ARBA00023002"/>
    </source>
</evidence>
<dbReference type="PANTHER" id="PTHR43669">
    <property type="entry name" value="5-KETO-D-GLUCONATE 5-REDUCTASE"/>
    <property type="match status" value="1"/>
</dbReference>